<dbReference type="Proteomes" id="UP001157039">
    <property type="component" value="Unassembled WGS sequence"/>
</dbReference>
<feature type="domain" description="Phosphatidic acid phosphatase type 2/haloperoxidase" evidence="2">
    <location>
        <begin position="126"/>
        <end position="262"/>
    </location>
</feature>
<name>A0AA37XMI0_9ENTE</name>
<reference evidence="3" key="3">
    <citation type="submission" date="2018-03" db="EMBL/GenBank/DDBJ databases">
        <authorList>
            <person name="Jeon C.O."/>
        </authorList>
    </citation>
    <scope>NUCLEOTIDE SEQUENCE</scope>
    <source>
        <strain evidence="3">JCM 31126</strain>
    </source>
</reference>
<dbReference type="Pfam" id="PF01569">
    <property type="entry name" value="PAP2"/>
    <property type="match status" value="1"/>
</dbReference>
<dbReference type="PANTHER" id="PTHR14969:SF13">
    <property type="entry name" value="AT30094P"/>
    <property type="match status" value="1"/>
</dbReference>
<evidence type="ECO:0000259" key="2">
    <source>
        <dbReference type="SMART" id="SM00014"/>
    </source>
</evidence>
<protein>
    <submittedName>
        <fullName evidence="4">Phosphatidylglycerophosphatase B</fullName>
    </submittedName>
</protein>
<keyword evidence="1" id="KW-0472">Membrane</keyword>
<feature type="transmembrane region" description="Helical" evidence="1">
    <location>
        <begin position="219"/>
        <end position="237"/>
    </location>
</feature>
<feature type="transmembrane region" description="Helical" evidence="1">
    <location>
        <begin position="7"/>
        <end position="24"/>
    </location>
</feature>
<evidence type="ECO:0000313" key="6">
    <source>
        <dbReference type="Proteomes" id="UP001157039"/>
    </source>
</evidence>
<reference evidence="4 6" key="2">
    <citation type="journal article" date="2014" name="Int. J. Syst. Evol. Microbiol.">
        <title>Complete genome sequence of Corynebacterium casei LMG S-19264T (=DSM 44701T), isolated from a smear-ripened cheese.</title>
        <authorList>
            <consortium name="US DOE Joint Genome Institute (JGI-PGF)"/>
            <person name="Walter F."/>
            <person name="Albersmeier A."/>
            <person name="Kalinowski J."/>
            <person name="Ruckert C."/>
        </authorList>
    </citation>
    <scope>NUCLEOTIDE SEQUENCE [LARGE SCALE GENOMIC DNA]</scope>
    <source>
        <strain evidence="4 6">NBRC 114545</strain>
    </source>
</reference>
<dbReference type="GO" id="GO:0042392">
    <property type="term" value="F:sphingosine-1-phosphate phosphatase activity"/>
    <property type="evidence" value="ECO:0007669"/>
    <property type="project" value="TreeGrafter"/>
</dbReference>
<feature type="transmembrane region" description="Helical" evidence="1">
    <location>
        <begin position="194"/>
        <end position="212"/>
    </location>
</feature>
<evidence type="ECO:0000256" key="1">
    <source>
        <dbReference type="SAM" id="Phobius"/>
    </source>
</evidence>
<feature type="transmembrane region" description="Helical" evidence="1">
    <location>
        <begin position="71"/>
        <end position="90"/>
    </location>
</feature>
<proteinExistence type="predicted"/>
<dbReference type="RefSeq" id="WP_123934424.1">
    <property type="nucleotide sequence ID" value="NZ_BSUW01000001.1"/>
</dbReference>
<dbReference type="SMART" id="SM00014">
    <property type="entry name" value="acidPPc"/>
    <property type="match status" value="1"/>
</dbReference>
<dbReference type="InterPro" id="IPR036938">
    <property type="entry name" value="PAP2/HPO_sf"/>
</dbReference>
<feature type="transmembrane region" description="Helical" evidence="1">
    <location>
        <begin position="44"/>
        <end position="64"/>
    </location>
</feature>
<dbReference type="KEGG" id="too:C7K38_02280"/>
<evidence type="ECO:0000313" key="5">
    <source>
        <dbReference type="Proteomes" id="UP000268310"/>
    </source>
</evidence>
<keyword evidence="1" id="KW-1133">Transmembrane helix</keyword>
<feature type="transmembrane region" description="Helical" evidence="1">
    <location>
        <begin position="96"/>
        <end position="114"/>
    </location>
</feature>
<dbReference type="AlphaFoldDB" id="A0AA37XMI0"/>
<organism evidence="4 6">
    <name type="scientific">Tetragenococcus osmophilus</name>
    <dbReference type="NCBI Taxonomy" id="526944"/>
    <lineage>
        <taxon>Bacteria</taxon>
        <taxon>Bacillati</taxon>
        <taxon>Bacillota</taxon>
        <taxon>Bacilli</taxon>
        <taxon>Lactobacillales</taxon>
        <taxon>Enterococcaceae</taxon>
        <taxon>Tetragenococcus</taxon>
    </lineage>
</organism>
<dbReference type="EMBL" id="BSUW01000001">
    <property type="protein sequence ID" value="GMA73161.1"/>
    <property type="molecule type" value="Genomic_DNA"/>
</dbReference>
<evidence type="ECO:0000313" key="3">
    <source>
        <dbReference type="EMBL" id="AYW47310.1"/>
    </source>
</evidence>
<dbReference type="InterPro" id="IPR000326">
    <property type="entry name" value="PAP2/HPO"/>
</dbReference>
<keyword evidence="5" id="KW-1185">Reference proteome</keyword>
<dbReference type="SUPFAM" id="SSF48317">
    <property type="entry name" value="Acid phosphatase/Vanadium-dependent haloperoxidase"/>
    <property type="match status" value="1"/>
</dbReference>
<keyword evidence="1" id="KW-0812">Transmembrane</keyword>
<gene>
    <name evidence="3" type="ORF">C7K38_02280</name>
    <name evidence="4" type="ORF">GCM10025885_22100</name>
</gene>
<evidence type="ECO:0000313" key="4">
    <source>
        <dbReference type="EMBL" id="GMA73161.1"/>
    </source>
</evidence>
<feature type="transmembrane region" description="Helical" evidence="1">
    <location>
        <begin position="243"/>
        <end position="265"/>
    </location>
</feature>
<dbReference type="EMBL" id="CP027783">
    <property type="protein sequence ID" value="AYW47310.1"/>
    <property type="molecule type" value="Genomic_DNA"/>
</dbReference>
<dbReference type="Gene3D" id="1.20.144.10">
    <property type="entry name" value="Phosphatidic acid phosphatase type 2/haloperoxidase"/>
    <property type="match status" value="1"/>
</dbReference>
<dbReference type="PANTHER" id="PTHR14969">
    <property type="entry name" value="SPHINGOSINE-1-PHOSPHATE PHOSPHOHYDROLASE"/>
    <property type="match status" value="1"/>
</dbReference>
<reference evidence="4" key="4">
    <citation type="submission" date="2023-02" db="EMBL/GenBank/DDBJ databases">
        <authorList>
            <person name="Sun Q."/>
            <person name="Mori K."/>
        </authorList>
    </citation>
    <scope>NUCLEOTIDE SEQUENCE</scope>
    <source>
        <strain evidence="4">NBRC 114545</strain>
    </source>
</reference>
<feature type="transmembrane region" description="Helical" evidence="1">
    <location>
        <begin position="126"/>
        <end position="144"/>
    </location>
</feature>
<sequence>MRKIYTTIGLILLVCLIIATYYDLQIDQALLREDNGFSYFFEYFAAGVIGTVIMIGSALVFWTLSFSETKPIVLIISGAVYVLWSLVGVYWIHDYFYGWGLVYSAFAIILIAYLVRQIPTSLAQRYRLAGIGIVLTTFFAMMVVEGVKPIFGRVRFRSMQDDFDLFTRWYQINGDRYLSFVTENDEIKSFPSGHSMWGGATLSLSFLAMVHPKWQSKEGAVFLALAFYAAILMFSRMMQGAHFLSDVTVGFGVSFIFFLVFRYMVVKRKLNRLSLENK</sequence>
<accession>A0AA37XMI0</accession>
<reference evidence="3 5" key="1">
    <citation type="journal article" date="2012" name="Int. J. Syst. Evol. Microbiol.">
        <title>Characterization of Tetragenococcus strains from sugar thick juice reveals a novel species, Tetragenococcus osmophilus sp. nov., and divides Tetragenococcus halophilus into two subspecies, T. halophilus subsp. halophilus subsp. nov. and T. halophilus subsp. flandriensis subsp. nov.</title>
        <authorList>
            <person name="Juste A."/>
            <person name="Van Trappen S."/>
            <person name="Verreth C."/>
            <person name="Cleenwerck I."/>
            <person name="De Vos P."/>
            <person name="Lievens B."/>
            <person name="Willems K.A."/>
        </authorList>
    </citation>
    <scope>NUCLEOTIDE SEQUENCE [LARGE SCALE GENOMIC DNA]</scope>
    <source>
        <strain evidence="3 5">JCM 31126</strain>
    </source>
</reference>
<dbReference type="Proteomes" id="UP000268310">
    <property type="component" value="Chromosome"/>
</dbReference>